<comment type="caution">
    <text evidence="2">The sequence shown here is derived from an EMBL/GenBank/DDBJ whole genome shotgun (WGS) entry which is preliminary data.</text>
</comment>
<reference evidence="2 3" key="1">
    <citation type="submission" date="2007-03" db="EMBL/GenBank/DDBJ databases">
        <authorList>
            <person name="Fulton L."/>
            <person name="Clifton S."/>
            <person name="Fulton B."/>
            <person name="Xu J."/>
            <person name="Minx P."/>
            <person name="Pepin K.H."/>
            <person name="Johnson M."/>
            <person name="Thiruvilangam P."/>
            <person name="Bhonagiri V."/>
            <person name="Nash W.E."/>
            <person name="Mardis E.R."/>
            <person name="Wilson R.K."/>
        </authorList>
    </citation>
    <scope>NUCLEOTIDE SEQUENCE [LARGE SCALE GENOMIC DNA]</scope>
    <source>
        <strain evidence="2 3">ATCC 29174</strain>
    </source>
</reference>
<accession>A5ZWX8</accession>
<dbReference type="HOGENOM" id="CLU_1178421_0_0_9"/>
<dbReference type="Gene3D" id="3.60.15.10">
    <property type="entry name" value="Ribonuclease Z/Hydroxyacylglutathione hydrolase-like"/>
    <property type="match status" value="1"/>
</dbReference>
<reference evidence="2 3" key="2">
    <citation type="submission" date="2007-04" db="EMBL/GenBank/DDBJ databases">
        <title>Draft genome sequence of Ruminococcus obeum (ATCC 29174).</title>
        <authorList>
            <person name="Sudarsanam P."/>
            <person name="Ley R."/>
            <person name="Guruge J."/>
            <person name="Turnbaugh P.J."/>
            <person name="Mahowald M."/>
            <person name="Liep D."/>
            <person name="Gordon J."/>
        </authorList>
    </citation>
    <scope>NUCLEOTIDE SEQUENCE [LARGE SCALE GENOMIC DNA]</scope>
    <source>
        <strain evidence="2 3">ATCC 29174</strain>
    </source>
</reference>
<evidence type="ECO:0000313" key="2">
    <source>
        <dbReference type="EMBL" id="EDM85859.1"/>
    </source>
</evidence>
<feature type="compositionally biased region" description="Low complexity" evidence="1">
    <location>
        <begin position="175"/>
        <end position="188"/>
    </location>
</feature>
<proteinExistence type="predicted"/>
<protein>
    <submittedName>
        <fullName evidence="2">Conserved domain protein</fullName>
    </submittedName>
</protein>
<dbReference type="eggNOG" id="COG2333">
    <property type="taxonomic scope" value="Bacteria"/>
</dbReference>
<feature type="region of interest" description="Disordered" evidence="1">
    <location>
        <begin position="172"/>
        <end position="191"/>
    </location>
</feature>
<name>A5ZWX8_9FIRM</name>
<sequence length="235" mass="26282">MEYLYEHGYTVTVYSALYLKNTKEILDILDDKRRTSEKTKEHILEMFNKIREIVEQAQEYGFSVENAEVNTKIFSGTIVGPTVEEFTKVVAAAVESGEASTKIDGETVMNAASIQLKIKLETADLILLCGDATPEYLHNLDIYNIIQLPHHGKLESAKKIFEALEDSHSKEYLISDNTGSGETSGGSDDTVEYMKDERYSPALSTKNKIVDIPSSVATAIRETRRVKLGEMDNKC</sequence>
<organism evidence="2 3">
    <name type="scientific">Blautia obeum ATCC 29174</name>
    <dbReference type="NCBI Taxonomy" id="411459"/>
    <lineage>
        <taxon>Bacteria</taxon>
        <taxon>Bacillati</taxon>
        <taxon>Bacillota</taxon>
        <taxon>Clostridia</taxon>
        <taxon>Lachnospirales</taxon>
        <taxon>Lachnospiraceae</taxon>
        <taxon>Blautia</taxon>
    </lineage>
</organism>
<dbReference type="EMBL" id="AAVO02000022">
    <property type="protein sequence ID" value="EDM85859.1"/>
    <property type="molecule type" value="Genomic_DNA"/>
</dbReference>
<gene>
    <name evidence="2" type="ORF">RUMOBE_03522</name>
</gene>
<dbReference type="Proteomes" id="UP000006002">
    <property type="component" value="Unassembled WGS sequence"/>
</dbReference>
<evidence type="ECO:0000313" key="3">
    <source>
        <dbReference type="Proteomes" id="UP000006002"/>
    </source>
</evidence>
<dbReference type="AlphaFoldDB" id="A5ZWX8"/>
<evidence type="ECO:0000256" key="1">
    <source>
        <dbReference type="SAM" id="MobiDB-lite"/>
    </source>
</evidence>
<dbReference type="InterPro" id="IPR036866">
    <property type="entry name" value="RibonucZ/Hydroxyglut_hydro"/>
</dbReference>